<keyword evidence="2" id="KW-1185">Reference proteome</keyword>
<reference evidence="1 2" key="1">
    <citation type="journal article" date="2012" name="J. Bacteriol.">
        <title>Complete genome sequence of Nocardia brasiliensis HUJEG-1.</title>
        <authorList>
            <person name="Vera-Cabrera L."/>
            <person name="Ortiz-Lopez R."/>
            <person name="Elizondo-Gonzalez R."/>
            <person name="Perez-Maya A.A."/>
            <person name="Ocampo-Candiani J."/>
        </authorList>
    </citation>
    <scope>NUCLEOTIDE SEQUENCE [LARGE SCALE GENOMIC DNA]</scope>
    <source>
        <strain evidence="2">ATCC 700358</strain>
    </source>
</reference>
<dbReference type="Proteomes" id="UP000006304">
    <property type="component" value="Chromosome"/>
</dbReference>
<dbReference type="KEGG" id="nbr:O3I_029505"/>
<evidence type="ECO:0000313" key="1">
    <source>
        <dbReference type="EMBL" id="AFU03850.1"/>
    </source>
</evidence>
<gene>
    <name evidence="1" type="ORF">O3I_029505</name>
</gene>
<evidence type="ECO:0000313" key="2">
    <source>
        <dbReference type="Proteomes" id="UP000006304"/>
    </source>
</evidence>
<organism evidence="1 2">
    <name type="scientific">Nocardia brasiliensis (strain ATCC 700358 / HUJEG-1)</name>
    <dbReference type="NCBI Taxonomy" id="1133849"/>
    <lineage>
        <taxon>Bacteria</taxon>
        <taxon>Bacillati</taxon>
        <taxon>Actinomycetota</taxon>
        <taxon>Actinomycetes</taxon>
        <taxon>Mycobacteriales</taxon>
        <taxon>Nocardiaceae</taxon>
        <taxon>Nocardia</taxon>
    </lineage>
</organism>
<protein>
    <submittedName>
        <fullName evidence="1">Uncharacterized protein</fullName>
    </submittedName>
</protein>
<dbReference type="AlphaFoldDB" id="K0F3Y9"/>
<dbReference type="HOGENOM" id="CLU_2753821_0_0_11"/>
<accession>K0F3Y9</accession>
<name>K0F3Y9_NOCB7</name>
<dbReference type="EMBL" id="CP003876">
    <property type="protein sequence ID" value="AFU03850.1"/>
    <property type="molecule type" value="Genomic_DNA"/>
</dbReference>
<proteinExistence type="predicted"/>
<sequence length="70" mass="7558">MPDTANSETVPKMRKLAGLAPDEIKADWNELADSQEKLMAATTPDPSAAQADIGAVAQRIVDYNQQTCVR</sequence>